<dbReference type="SFLD" id="SFLDG01129">
    <property type="entry name" value="C1.5:_HAD__Beta-PGM__Phosphata"/>
    <property type="match status" value="1"/>
</dbReference>
<dbReference type="OrthoDB" id="9809962at2"/>
<dbReference type="Proteomes" id="UP000002016">
    <property type="component" value="Chromosome"/>
</dbReference>
<dbReference type="STRING" id="416591.Tlet_1954"/>
<evidence type="ECO:0000313" key="2">
    <source>
        <dbReference type="Proteomes" id="UP000002016"/>
    </source>
</evidence>
<dbReference type="GO" id="GO:0016787">
    <property type="term" value="F:hydrolase activity"/>
    <property type="evidence" value="ECO:0007669"/>
    <property type="project" value="UniProtKB-KW"/>
</dbReference>
<dbReference type="SFLD" id="SFLDS00003">
    <property type="entry name" value="Haloacid_Dehalogenase"/>
    <property type="match status" value="1"/>
</dbReference>
<dbReference type="InterPro" id="IPR036412">
    <property type="entry name" value="HAD-like_sf"/>
</dbReference>
<reference evidence="1 2" key="1">
    <citation type="submission" date="2007-08" db="EMBL/GenBank/DDBJ databases">
        <title>Complete sequence of Thermotoga lettingae TMO.</title>
        <authorList>
            <consortium name="US DOE Joint Genome Institute"/>
            <person name="Copeland A."/>
            <person name="Lucas S."/>
            <person name="Lapidus A."/>
            <person name="Barry K."/>
            <person name="Glavina del Rio T."/>
            <person name="Dalin E."/>
            <person name="Tice H."/>
            <person name="Pitluck S."/>
            <person name="Foster B."/>
            <person name="Bruce D."/>
            <person name="Schmutz J."/>
            <person name="Larimer F."/>
            <person name="Land M."/>
            <person name="Hauser L."/>
            <person name="Kyrpides N."/>
            <person name="Mikhailova N."/>
            <person name="Nelson K."/>
            <person name="Gogarten J.P."/>
            <person name="Noll K."/>
            <person name="Richardson P."/>
        </authorList>
    </citation>
    <scope>NUCLEOTIDE SEQUENCE [LARGE SCALE GENOMIC DNA]</scope>
    <source>
        <strain evidence="2">ATCC BAA-301 / DSM 14385 / NBRC 107922 / TMO</strain>
    </source>
</reference>
<reference evidence="1 2" key="2">
    <citation type="journal article" date="2009" name="Proc. Natl. Acad. Sci. U.S.A.">
        <title>On the chimeric nature, thermophilic origin, and phylogenetic placement of the Thermotogales.</title>
        <authorList>
            <person name="Zhaxybayeva O."/>
            <person name="Swithers K.S."/>
            <person name="Lapierre P."/>
            <person name="Fournier G.P."/>
            <person name="Bickhart D.M."/>
            <person name="DeBoy R.T."/>
            <person name="Nelson K.E."/>
            <person name="Nesbo C.L."/>
            <person name="Doolittle W.F."/>
            <person name="Gogarten J.P."/>
            <person name="Noll K.M."/>
        </authorList>
    </citation>
    <scope>NUCLEOTIDE SEQUENCE [LARGE SCALE GENOMIC DNA]</scope>
    <source>
        <strain evidence="2">ATCC BAA-301 / DSM 14385 / NBRC 107922 / TMO</strain>
    </source>
</reference>
<gene>
    <name evidence="1" type="ordered locus">Tlet_1954</name>
</gene>
<protein>
    <submittedName>
        <fullName evidence="1">Haloacid dehalogenase domain protein hydrolase</fullName>
    </submittedName>
</protein>
<dbReference type="Pfam" id="PF00702">
    <property type="entry name" value="Hydrolase"/>
    <property type="match status" value="1"/>
</dbReference>
<dbReference type="Gene3D" id="3.40.50.1000">
    <property type="entry name" value="HAD superfamily/HAD-like"/>
    <property type="match status" value="1"/>
</dbReference>
<dbReference type="CDD" id="cd01427">
    <property type="entry name" value="HAD_like"/>
    <property type="match status" value="1"/>
</dbReference>
<dbReference type="EMBL" id="CP000812">
    <property type="protein sequence ID" value="ABV34508.1"/>
    <property type="molecule type" value="Genomic_DNA"/>
</dbReference>
<organism evidence="1 2">
    <name type="scientific">Pseudothermotoga lettingae (strain ATCC BAA-301 / DSM 14385 / NBRC 107922 / TMO)</name>
    <name type="common">Thermotoga lettingae</name>
    <dbReference type="NCBI Taxonomy" id="416591"/>
    <lineage>
        <taxon>Bacteria</taxon>
        <taxon>Thermotogati</taxon>
        <taxon>Thermotogota</taxon>
        <taxon>Thermotogae</taxon>
        <taxon>Thermotogales</taxon>
        <taxon>Thermotogaceae</taxon>
        <taxon>Pseudothermotoga</taxon>
    </lineage>
</organism>
<dbReference type="RefSeq" id="WP_012003984.1">
    <property type="nucleotide sequence ID" value="NC_009828.1"/>
</dbReference>
<keyword evidence="1" id="KW-0378">Hydrolase</keyword>
<keyword evidence="2" id="KW-1185">Reference proteome</keyword>
<evidence type="ECO:0000313" key="1">
    <source>
        <dbReference type="EMBL" id="ABV34508.1"/>
    </source>
</evidence>
<sequence precursor="true">MRALLVDYDGTLVEVNEEKFTKEYFVQLKAFAENRMSFSGKEIMECIEQITNFADGKANNYERFLECFSKKSQLNFADLKGIFDTFYRSKYFENLSVFVKPNISVVNLVNRAKEHGILTVLATNPVFPKIAIIKRLEWIGMTECSFDLITHMENSYYCKPDPRYFQQIISILKVAPGDCTMVGNDEYFDRSCEKIGIEFINVKEIDKIQLGGGEHGNTDVE</sequence>
<name>A8F8M4_PSELT</name>
<dbReference type="InterPro" id="IPR023214">
    <property type="entry name" value="HAD_sf"/>
</dbReference>
<dbReference type="SUPFAM" id="SSF56784">
    <property type="entry name" value="HAD-like"/>
    <property type="match status" value="1"/>
</dbReference>
<dbReference type="HOGENOM" id="CLU_064956_1_0_0"/>
<accession>A8F8M4</accession>
<dbReference type="AlphaFoldDB" id="A8F8M4"/>
<proteinExistence type="predicted"/>
<dbReference type="eggNOG" id="COG1011">
    <property type="taxonomic scope" value="Bacteria"/>
</dbReference>
<dbReference type="KEGG" id="tle:Tlet_1954"/>